<evidence type="ECO:0000313" key="2">
    <source>
        <dbReference type="Proteomes" id="UP001370490"/>
    </source>
</evidence>
<feature type="non-terminal residue" evidence="1">
    <location>
        <position position="1"/>
    </location>
</feature>
<dbReference type="EMBL" id="JBAMMX010000023">
    <property type="protein sequence ID" value="KAK6916873.1"/>
    <property type="molecule type" value="Genomic_DNA"/>
</dbReference>
<dbReference type="GO" id="GO:0005634">
    <property type="term" value="C:nucleus"/>
    <property type="evidence" value="ECO:0007669"/>
    <property type="project" value="InterPro"/>
</dbReference>
<dbReference type="SMART" id="SM00542">
    <property type="entry name" value="FYRC"/>
    <property type="match status" value="1"/>
</dbReference>
<accession>A0AAN8UVX3</accession>
<sequence length="184" mass="20910">VTLGDSPSDTFINFSAEKCWDMVLQRLNEEINKQGLHHLQPPQSINGLEMFGFFSPHIVQGIEALDPQHQCSEYWKHKFGSTENSSNNFKVPSNVEDFDSLSSEVLMKEKYSGSSLGNSMHDCSTSRGDHSAVNNVQSVMRGLFKKANETELEVMHQVFCNKSKSKEWQTLTKIIEEIQEHTNQ</sequence>
<comment type="caution">
    <text evidence="1">The sequence shown here is derived from an EMBL/GenBank/DDBJ whole genome shotgun (WGS) entry which is preliminary data.</text>
</comment>
<protein>
    <submittedName>
        <fullName evidence="1">FY-rich, C-terminal</fullName>
    </submittedName>
</protein>
<dbReference type="InterPro" id="IPR003889">
    <property type="entry name" value="FYrich_C"/>
</dbReference>
<name>A0AAN8UVX3_9MAGN</name>
<proteinExistence type="predicted"/>
<dbReference type="Proteomes" id="UP001370490">
    <property type="component" value="Unassembled WGS sequence"/>
</dbReference>
<organism evidence="1 2">
    <name type="scientific">Dillenia turbinata</name>
    <dbReference type="NCBI Taxonomy" id="194707"/>
    <lineage>
        <taxon>Eukaryota</taxon>
        <taxon>Viridiplantae</taxon>
        <taxon>Streptophyta</taxon>
        <taxon>Embryophyta</taxon>
        <taxon>Tracheophyta</taxon>
        <taxon>Spermatophyta</taxon>
        <taxon>Magnoliopsida</taxon>
        <taxon>eudicotyledons</taxon>
        <taxon>Gunneridae</taxon>
        <taxon>Pentapetalae</taxon>
        <taxon>Dilleniales</taxon>
        <taxon>Dilleniaceae</taxon>
        <taxon>Dillenia</taxon>
    </lineage>
</organism>
<keyword evidence="2" id="KW-1185">Reference proteome</keyword>
<dbReference type="PROSITE" id="PS51543">
    <property type="entry name" value="FYRC"/>
    <property type="match status" value="1"/>
</dbReference>
<evidence type="ECO:0000313" key="1">
    <source>
        <dbReference type="EMBL" id="KAK6916873.1"/>
    </source>
</evidence>
<dbReference type="Gene3D" id="3.30.160.360">
    <property type="match status" value="1"/>
</dbReference>
<dbReference type="Pfam" id="PF05965">
    <property type="entry name" value="FYRC"/>
    <property type="match status" value="1"/>
</dbReference>
<dbReference type="AlphaFoldDB" id="A0AAN8UVX3"/>
<reference evidence="1 2" key="1">
    <citation type="submission" date="2023-12" db="EMBL/GenBank/DDBJ databases">
        <title>A high-quality genome assembly for Dillenia turbinata (Dilleniales).</title>
        <authorList>
            <person name="Chanderbali A."/>
        </authorList>
    </citation>
    <scope>NUCLEOTIDE SEQUENCE [LARGE SCALE GENOMIC DNA]</scope>
    <source>
        <strain evidence="1">LSX21</strain>
        <tissue evidence="1">Leaf</tissue>
    </source>
</reference>
<gene>
    <name evidence="1" type="ORF">RJ641_017624</name>
</gene>